<sequence>MRIFSFVRQRRIVTPSPAQPLLRLPRFRANSRPTAYSQNEFIEKRFGFDNRPREREVPKLEQEIVPTAAGHEVDARTSIGLGLGNFASFRATRSRRTFFDLPSCPRSAMSRRAARRAKEEEEEEGETGCQRWTITRCIAAAAASVGHLLLIFASVSEAFTVLPPSVLLSPSFCVSTHLTACQSSDRCHERQQQKVDSLHSSRTHRRNAGREVAEVGVRGSGRYRIDWNQDNRSCAGGVAKLEDKYEWWDEVVRANLGEGSFSRGRKCMLEQQQAEEVEFDLLKGRVAVEEEAGN</sequence>
<comment type="caution">
    <text evidence="1">The sequence shown here is derived from an EMBL/GenBank/DDBJ whole genome shotgun (WGS) entry which is preliminary data.</text>
</comment>
<name>A0A176VFA3_MARPO</name>
<dbReference type="Proteomes" id="UP000077202">
    <property type="component" value="Unassembled WGS sequence"/>
</dbReference>
<organism evidence="1 2">
    <name type="scientific">Marchantia polymorpha subsp. ruderalis</name>
    <dbReference type="NCBI Taxonomy" id="1480154"/>
    <lineage>
        <taxon>Eukaryota</taxon>
        <taxon>Viridiplantae</taxon>
        <taxon>Streptophyta</taxon>
        <taxon>Embryophyta</taxon>
        <taxon>Marchantiophyta</taxon>
        <taxon>Marchantiopsida</taxon>
        <taxon>Marchantiidae</taxon>
        <taxon>Marchantiales</taxon>
        <taxon>Marchantiaceae</taxon>
        <taxon>Marchantia</taxon>
    </lineage>
</organism>
<dbReference type="EMBL" id="LVLJ01003829">
    <property type="protein sequence ID" value="OAE19584.1"/>
    <property type="molecule type" value="Genomic_DNA"/>
</dbReference>
<protein>
    <submittedName>
        <fullName evidence="1">Uncharacterized protein</fullName>
    </submittedName>
</protein>
<evidence type="ECO:0000313" key="1">
    <source>
        <dbReference type="EMBL" id="OAE19584.1"/>
    </source>
</evidence>
<evidence type="ECO:0000313" key="2">
    <source>
        <dbReference type="Proteomes" id="UP000077202"/>
    </source>
</evidence>
<keyword evidence="2" id="KW-1185">Reference proteome</keyword>
<gene>
    <name evidence="1" type="ORF">AXG93_960s1420</name>
</gene>
<proteinExistence type="predicted"/>
<reference evidence="1" key="1">
    <citation type="submission" date="2016-03" db="EMBL/GenBank/DDBJ databases">
        <title>Mechanisms controlling the formation of the plant cell surface in tip-growing cells are functionally conserved among land plants.</title>
        <authorList>
            <person name="Honkanen S."/>
            <person name="Jones V.A."/>
            <person name="Morieri G."/>
            <person name="Champion C."/>
            <person name="Hetherington A.J."/>
            <person name="Kelly S."/>
            <person name="Saint-Marcoux D."/>
            <person name="Proust H."/>
            <person name="Prescott H."/>
            <person name="Dolan L."/>
        </authorList>
    </citation>
    <scope>NUCLEOTIDE SEQUENCE [LARGE SCALE GENOMIC DNA]</scope>
    <source>
        <tissue evidence="1">Whole gametophyte</tissue>
    </source>
</reference>
<accession>A0A176VFA3</accession>
<dbReference type="AlphaFoldDB" id="A0A176VFA3"/>